<name>A0A9P6SV59_9FUNG</name>
<reference evidence="1" key="1">
    <citation type="journal article" date="2020" name="Fungal Divers.">
        <title>Resolving the Mortierellaceae phylogeny through synthesis of multi-gene phylogenetics and phylogenomics.</title>
        <authorList>
            <person name="Vandepol N."/>
            <person name="Liber J."/>
            <person name="Desiro A."/>
            <person name="Na H."/>
            <person name="Kennedy M."/>
            <person name="Barry K."/>
            <person name="Grigoriev I.V."/>
            <person name="Miller A.N."/>
            <person name="O'Donnell K."/>
            <person name="Stajich J.E."/>
            <person name="Bonito G."/>
        </authorList>
    </citation>
    <scope>NUCLEOTIDE SEQUENCE</scope>
    <source>
        <strain evidence="1">MES-2147</strain>
    </source>
</reference>
<organism evidence="1 2">
    <name type="scientific">Modicella reniformis</name>
    <dbReference type="NCBI Taxonomy" id="1440133"/>
    <lineage>
        <taxon>Eukaryota</taxon>
        <taxon>Fungi</taxon>
        <taxon>Fungi incertae sedis</taxon>
        <taxon>Mucoromycota</taxon>
        <taxon>Mortierellomycotina</taxon>
        <taxon>Mortierellomycetes</taxon>
        <taxon>Mortierellales</taxon>
        <taxon>Mortierellaceae</taxon>
        <taxon>Modicella</taxon>
    </lineage>
</organism>
<keyword evidence="2" id="KW-1185">Reference proteome</keyword>
<dbReference type="EMBL" id="JAAAHW010000067">
    <property type="protein sequence ID" value="KAG0006721.1"/>
    <property type="molecule type" value="Genomic_DNA"/>
</dbReference>
<dbReference type="OrthoDB" id="2446166at2759"/>
<dbReference type="AlphaFoldDB" id="A0A9P6SV59"/>
<sequence>MQSTQRVEKTHHLLKMLELNSNSSPVAVLKASSTKIDQELFRVKYIKDPEGKKAAREEFGLTIDVTLTGQMLLEVVQANGRLLGDFARNKMRRKWTASLATLLNRVDAGHYRTIPDFTSLPGNTYMDNVHFLFASESAIPPPSKAEQLRKMRYANVLGIANGVAVLASRESMSSRNLRRRQKKMRIRFGGERIFKEEMRV</sequence>
<dbReference type="Proteomes" id="UP000749646">
    <property type="component" value="Unassembled WGS sequence"/>
</dbReference>
<accession>A0A9P6SV59</accession>
<proteinExistence type="predicted"/>
<evidence type="ECO:0000313" key="1">
    <source>
        <dbReference type="EMBL" id="KAG0006721.1"/>
    </source>
</evidence>
<gene>
    <name evidence="1" type="ORF">BGZ65_004651</name>
</gene>
<protein>
    <submittedName>
        <fullName evidence="1">Uncharacterized protein</fullName>
    </submittedName>
</protein>
<comment type="caution">
    <text evidence="1">The sequence shown here is derived from an EMBL/GenBank/DDBJ whole genome shotgun (WGS) entry which is preliminary data.</text>
</comment>
<evidence type="ECO:0000313" key="2">
    <source>
        <dbReference type="Proteomes" id="UP000749646"/>
    </source>
</evidence>